<protein>
    <submittedName>
        <fullName evidence="2">Uncharacterized protein</fullName>
    </submittedName>
</protein>
<evidence type="ECO:0000313" key="2">
    <source>
        <dbReference type="EMBL" id="MBA4675628.1"/>
    </source>
</evidence>
<proteinExistence type="predicted"/>
<sequence length="102" mass="11393">MELAQQCGKPVIAKGQSESAKNREARPNSEGRYEGGSHESLHKVDLLGSGKPGAPRKSQWKQTISRKRTSHPINGYWGRYVHLPEACSVHYPSQSVHLLLEF</sequence>
<dbReference type="EMBL" id="GISG01268406">
    <property type="protein sequence ID" value="MBA4675628.1"/>
    <property type="molecule type" value="Transcribed_RNA"/>
</dbReference>
<feature type="region of interest" description="Disordered" evidence="1">
    <location>
        <begin position="1"/>
        <end position="67"/>
    </location>
</feature>
<evidence type="ECO:0000256" key="1">
    <source>
        <dbReference type="SAM" id="MobiDB-lite"/>
    </source>
</evidence>
<dbReference type="AlphaFoldDB" id="A0A7C9F422"/>
<reference evidence="2" key="2">
    <citation type="submission" date="2020-07" db="EMBL/GenBank/DDBJ databases">
        <authorList>
            <person name="Vera ALvarez R."/>
            <person name="Arias-Moreno D.M."/>
            <person name="Jimenez-Jacinto V."/>
            <person name="Jimenez-Bremont J.F."/>
            <person name="Swaminathan K."/>
            <person name="Moose S.P."/>
            <person name="Guerrero-Gonzalez M.L."/>
            <person name="Marino-Ramirez L."/>
            <person name="Landsman D."/>
            <person name="Rodriguez-Kessler M."/>
            <person name="Delgado-Sanchez P."/>
        </authorList>
    </citation>
    <scope>NUCLEOTIDE SEQUENCE</scope>
    <source>
        <tissue evidence="2">Cladode</tissue>
    </source>
</reference>
<accession>A0A7C9F422</accession>
<feature type="compositionally biased region" description="Basic and acidic residues" evidence="1">
    <location>
        <begin position="20"/>
        <end position="45"/>
    </location>
</feature>
<organism evidence="2">
    <name type="scientific">Opuntia streptacantha</name>
    <name type="common">Prickly pear cactus</name>
    <name type="synonym">Opuntia cardona</name>
    <dbReference type="NCBI Taxonomy" id="393608"/>
    <lineage>
        <taxon>Eukaryota</taxon>
        <taxon>Viridiplantae</taxon>
        <taxon>Streptophyta</taxon>
        <taxon>Embryophyta</taxon>
        <taxon>Tracheophyta</taxon>
        <taxon>Spermatophyta</taxon>
        <taxon>Magnoliopsida</taxon>
        <taxon>eudicotyledons</taxon>
        <taxon>Gunneridae</taxon>
        <taxon>Pentapetalae</taxon>
        <taxon>Caryophyllales</taxon>
        <taxon>Cactineae</taxon>
        <taxon>Cactaceae</taxon>
        <taxon>Opuntioideae</taxon>
        <taxon>Opuntia</taxon>
    </lineage>
</organism>
<reference evidence="2" key="1">
    <citation type="journal article" date="2013" name="J. Plant Res.">
        <title>Effect of fungi and light on seed germination of three Opuntia species from semiarid lands of central Mexico.</title>
        <authorList>
            <person name="Delgado-Sanchez P."/>
            <person name="Jimenez-Bremont J.F."/>
            <person name="Guerrero-Gonzalez Mde L."/>
            <person name="Flores J."/>
        </authorList>
    </citation>
    <scope>NUCLEOTIDE SEQUENCE</scope>
    <source>
        <tissue evidence="2">Cladode</tissue>
    </source>
</reference>
<name>A0A7C9F422_OPUST</name>